<evidence type="ECO:0000256" key="1">
    <source>
        <dbReference type="ARBA" id="ARBA00004370"/>
    </source>
</evidence>
<keyword evidence="6" id="KW-0812">Transmembrane</keyword>
<evidence type="ECO:0000256" key="3">
    <source>
        <dbReference type="ARBA" id="ARBA00023136"/>
    </source>
</evidence>
<reference evidence="9" key="1">
    <citation type="submission" date="2017-11" db="EMBL/GenBank/DDBJ databases">
        <authorList>
            <person name="Lima N.C."/>
            <person name="Parody-Merino A.M."/>
            <person name="Battley P.F."/>
            <person name="Fidler A.E."/>
            <person name="Prosdocimi F."/>
        </authorList>
    </citation>
    <scope>NUCLEOTIDE SEQUENCE [LARGE SCALE GENOMIC DNA]</scope>
</reference>
<dbReference type="AlphaFoldDB" id="A0A2I0U4X4"/>
<evidence type="ECO:0000256" key="4">
    <source>
        <dbReference type="ARBA" id="ARBA00023180"/>
    </source>
</evidence>
<gene>
    <name evidence="8" type="ORF">llap_8567</name>
</gene>
<feature type="transmembrane region" description="Helical" evidence="6">
    <location>
        <begin position="221"/>
        <end position="245"/>
    </location>
</feature>
<comment type="subcellular location">
    <subcellularLocation>
        <location evidence="1">Membrane</location>
    </subcellularLocation>
</comment>
<organism evidence="8 9">
    <name type="scientific">Limosa lapponica baueri</name>
    <dbReference type="NCBI Taxonomy" id="1758121"/>
    <lineage>
        <taxon>Eukaryota</taxon>
        <taxon>Metazoa</taxon>
        <taxon>Chordata</taxon>
        <taxon>Craniata</taxon>
        <taxon>Vertebrata</taxon>
        <taxon>Euteleostomi</taxon>
        <taxon>Archelosauria</taxon>
        <taxon>Archosauria</taxon>
        <taxon>Dinosauria</taxon>
        <taxon>Saurischia</taxon>
        <taxon>Theropoda</taxon>
        <taxon>Coelurosauria</taxon>
        <taxon>Aves</taxon>
        <taxon>Neognathae</taxon>
        <taxon>Neoaves</taxon>
        <taxon>Charadriiformes</taxon>
        <taxon>Scolopacidae</taxon>
        <taxon>Limosa</taxon>
    </lineage>
</organism>
<proteinExistence type="predicted"/>
<keyword evidence="6" id="KW-1133">Transmembrane helix</keyword>
<evidence type="ECO:0000313" key="9">
    <source>
        <dbReference type="Proteomes" id="UP000233556"/>
    </source>
</evidence>
<feature type="region of interest" description="Disordered" evidence="5">
    <location>
        <begin position="274"/>
        <end position="325"/>
    </location>
</feature>
<evidence type="ECO:0000256" key="6">
    <source>
        <dbReference type="SAM" id="Phobius"/>
    </source>
</evidence>
<evidence type="ECO:0000256" key="5">
    <source>
        <dbReference type="SAM" id="MobiDB-lite"/>
    </source>
</evidence>
<dbReference type="SUPFAM" id="SSF48726">
    <property type="entry name" value="Immunoglobulin"/>
    <property type="match status" value="2"/>
</dbReference>
<keyword evidence="2" id="KW-0732">Signal</keyword>
<keyword evidence="3 6" id="KW-0472">Membrane</keyword>
<dbReference type="PANTHER" id="PTHR12080">
    <property type="entry name" value="SIGNALING LYMPHOCYTIC ACTIVATION MOLECULE"/>
    <property type="match status" value="1"/>
</dbReference>
<keyword evidence="9" id="KW-1185">Reference proteome</keyword>
<evidence type="ECO:0000259" key="7">
    <source>
        <dbReference type="Pfam" id="PF07679"/>
    </source>
</evidence>
<keyword evidence="4" id="KW-0325">Glycoprotein</keyword>
<dbReference type="GO" id="GO:0016020">
    <property type="term" value="C:membrane"/>
    <property type="evidence" value="ECO:0007669"/>
    <property type="project" value="UniProtKB-SubCell"/>
</dbReference>
<evidence type="ECO:0000313" key="8">
    <source>
        <dbReference type="EMBL" id="PKU41128.1"/>
    </source>
</evidence>
<dbReference type="InterPro" id="IPR036179">
    <property type="entry name" value="Ig-like_dom_sf"/>
</dbReference>
<feature type="compositionally biased region" description="Low complexity" evidence="5">
    <location>
        <begin position="287"/>
        <end position="305"/>
    </location>
</feature>
<accession>A0A2I0U4X4</accession>
<dbReference type="PANTHER" id="PTHR12080:SF54">
    <property type="entry name" value="T-CELL SURFACE ANTIGEN CD2"/>
    <property type="match status" value="1"/>
</dbReference>
<protein>
    <submittedName>
        <fullName evidence="8">T-cell surface antigen cd2</fullName>
    </submittedName>
</protein>
<sequence>MGIEAHSGLQQDIVLPLEKEGSVTNPIYMAVNETVLLSITTGGSVYDVAWTRDRTKLLQIKDNKVKYYANKEQCRCKVFPNGTLQIQQVVKEDSGKYTVTVYQKDGKLEAEEYTTFIVQGERNHTRHACPFSSFSEPVPQPILSSECRNKTVSVKCEVKQKTKDDIFTIELIQDKVQKIQKNATKVEMQARNSGKFRCVVKNQVSEKMAEKVIKCSGQLDLYLILSIAGGAIFFAIFVILLIYCIRKKKAERLEDDEEERMIRARQLESEMVVRELPQTPCNPTPKQLRVQQRPLPQPQVQQQALPPRPRPRTQQRTPNHPRDRP</sequence>
<dbReference type="Pfam" id="PF07679">
    <property type="entry name" value="I-set"/>
    <property type="match status" value="1"/>
</dbReference>
<evidence type="ECO:0000256" key="2">
    <source>
        <dbReference type="ARBA" id="ARBA00022729"/>
    </source>
</evidence>
<dbReference type="InterPro" id="IPR013098">
    <property type="entry name" value="Ig_I-set"/>
</dbReference>
<dbReference type="EMBL" id="KZ506162">
    <property type="protein sequence ID" value="PKU41128.1"/>
    <property type="molecule type" value="Genomic_DNA"/>
</dbReference>
<dbReference type="InterPro" id="IPR013783">
    <property type="entry name" value="Ig-like_fold"/>
</dbReference>
<dbReference type="OrthoDB" id="8439544at2759"/>
<dbReference type="Proteomes" id="UP000233556">
    <property type="component" value="Unassembled WGS sequence"/>
</dbReference>
<dbReference type="Gene3D" id="2.60.40.10">
    <property type="entry name" value="Immunoglobulins"/>
    <property type="match status" value="2"/>
</dbReference>
<dbReference type="InterPro" id="IPR015631">
    <property type="entry name" value="CD2/SLAM_rcpt"/>
</dbReference>
<reference evidence="9" key="2">
    <citation type="submission" date="2017-12" db="EMBL/GenBank/DDBJ databases">
        <title>Genome sequence of the Bar-tailed Godwit (Limosa lapponica baueri).</title>
        <authorList>
            <person name="Lima N.C.B."/>
            <person name="Parody-Merino A.M."/>
            <person name="Battley P.F."/>
            <person name="Fidler A.E."/>
            <person name="Prosdocimi F."/>
        </authorList>
    </citation>
    <scope>NUCLEOTIDE SEQUENCE [LARGE SCALE GENOMIC DNA]</scope>
</reference>
<name>A0A2I0U4X4_LIMLA</name>
<feature type="domain" description="Immunoglobulin I-set" evidence="7">
    <location>
        <begin position="26"/>
        <end position="110"/>
    </location>
</feature>